<dbReference type="GO" id="GO:0035556">
    <property type="term" value="P:intracellular signal transduction"/>
    <property type="evidence" value="ECO:0007669"/>
    <property type="project" value="InterPro"/>
</dbReference>
<dbReference type="AlphaFoldDB" id="A0A6B3NA60"/>
<dbReference type="InterPro" id="IPR011066">
    <property type="entry name" value="MscS_channel_C_sf"/>
</dbReference>
<dbReference type="SUPFAM" id="SSF46785">
    <property type="entry name" value="Winged helix' DNA-binding domain"/>
    <property type="match status" value="1"/>
</dbReference>
<feature type="chain" id="PRO_5025410309" evidence="8">
    <location>
        <begin position="22"/>
        <end position="648"/>
    </location>
</feature>
<evidence type="ECO:0000256" key="2">
    <source>
        <dbReference type="ARBA" id="ARBA00008017"/>
    </source>
</evidence>
<dbReference type="PROSITE" id="PS01246">
    <property type="entry name" value="UPF0003"/>
    <property type="match status" value="1"/>
</dbReference>
<feature type="signal peptide" evidence="8">
    <location>
        <begin position="1"/>
        <end position="21"/>
    </location>
</feature>
<evidence type="ECO:0000256" key="5">
    <source>
        <dbReference type="ARBA" id="ARBA00022989"/>
    </source>
</evidence>
<dbReference type="PROSITE" id="PS50186">
    <property type="entry name" value="DEP"/>
    <property type="match status" value="1"/>
</dbReference>
<dbReference type="GO" id="GO:0055085">
    <property type="term" value="P:transmembrane transport"/>
    <property type="evidence" value="ECO:0007669"/>
    <property type="project" value="InterPro"/>
</dbReference>
<comment type="similarity">
    <text evidence="2">Belongs to the MscS (TC 1.A.23) family.</text>
</comment>
<keyword evidence="5 7" id="KW-1133">Transmembrane helix</keyword>
<dbReference type="PANTHER" id="PTHR30347">
    <property type="entry name" value="POTASSIUM CHANNEL RELATED"/>
    <property type="match status" value="1"/>
</dbReference>
<dbReference type="InterPro" id="IPR023408">
    <property type="entry name" value="MscS_beta-dom_sf"/>
</dbReference>
<evidence type="ECO:0000256" key="4">
    <source>
        <dbReference type="ARBA" id="ARBA00022692"/>
    </source>
</evidence>
<evidence type="ECO:0000256" key="3">
    <source>
        <dbReference type="ARBA" id="ARBA00022475"/>
    </source>
</evidence>
<proteinExistence type="inferred from homology"/>
<feature type="transmembrane region" description="Helical" evidence="7">
    <location>
        <begin position="191"/>
        <end position="211"/>
    </location>
</feature>
<dbReference type="Pfam" id="PF00924">
    <property type="entry name" value="MS_channel_2nd"/>
    <property type="match status" value="1"/>
</dbReference>
<feature type="transmembrane region" description="Helical" evidence="7">
    <location>
        <begin position="243"/>
        <end position="264"/>
    </location>
</feature>
<dbReference type="PANTHER" id="PTHR30347:SF1">
    <property type="entry name" value="MECHANOSENSITIVE CHANNEL MSCK"/>
    <property type="match status" value="1"/>
</dbReference>
<dbReference type="GO" id="GO:0005886">
    <property type="term" value="C:plasma membrane"/>
    <property type="evidence" value="ECO:0007669"/>
    <property type="project" value="UniProtKB-SubCell"/>
</dbReference>
<dbReference type="Gene3D" id="2.30.30.60">
    <property type="match status" value="1"/>
</dbReference>
<keyword evidence="8" id="KW-0732">Signal</keyword>
<dbReference type="Gene3D" id="1.10.287.1260">
    <property type="match status" value="1"/>
</dbReference>
<comment type="subcellular location">
    <subcellularLocation>
        <location evidence="1">Cell membrane</location>
        <topology evidence="1">Multi-pass membrane protein</topology>
    </subcellularLocation>
</comment>
<reference evidence="10" key="1">
    <citation type="submission" date="2019-11" db="EMBL/GenBank/DDBJ databases">
        <title>Genomic insights into an expanded diversity of filamentous marine cyanobacteria reveals the extraordinary biosynthetic potential of Moorea and Okeania.</title>
        <authorList>
            <person name="Ferreira Leao T."/>
            <person name="Wang M."/>
            <person name="Moss N."/>
            <person name="Da Silva R."/>
            <person name="Sanders J."/>
            <person name="Nurk S."/>
            <person name="Gurevich A."/>
            <person name="Humphrey G."/>
            <person name="Reher R."/>
            <person name="Zhu Q."/>
            <person name="Belda-Ferre P."/>
            <person name="Glukhov E."/>
            <person name="Rex R."/>
            <person name="Dorrestein P.C."/>
            <person name="Knight R."/>
            <person name="Pevzner P."/>
            <person name="Gerwick W.H."/>
            <person name="Gerwick L."/>
        </authorList>
    </citation>
    <scope>NUCLEOTIDE SEQUENCE</scope>
    <source>
        <strain evidence="10">SIO1C4</strain>
    </source>
</reference>
<dbReference type="EMBL" id="JAAHFQ010000464">
    <property type="protein sequence ID" value="NER29979.1"/>
    <property type="molecule type" value="Genomic_DNA"/>
</dbReference>
<keyword evidence="4 7" id="KW-0812">Transmembrane</keyword>
<gene>
    <name evidence="10" type="ORF">F6J89_20755</name>
</gene>
<dbReference type="SUPFAM" id="SSF50182">
    <property type="entry name" value="Sm-like ribonucleoproteins"/>
    <property type="match status" value="1"/>
</dbReference>
<keyword evidence="6 7" id="KW-0472">Membrane</keyword>
<keyword evidence="3" id="KW-1003">Cell membrane</keyword>
<organism evidence="10">
    <name type="scientific">Symploca sp. SIO1C4</name>
    <dbReference type="NCBI Taxonomy" id="2607765"/>
    <lineage>
        <taxon>Bacteria</taxon>
        <taxon>Bacillati</taxon>
        <taxon>Cyanobacteriota</taxon>
        <taxon>Cyanophyceae</taxon>
        <taxon>Coleofasciculales</taxon>
        <taxon>Coleofasciculaceae</taxon>
        <taxon>Symploca</taxon>
    </lineage>
</organism>
<dbReference type="InterPro" id="IPR000591">
    <property type="entry name" value="DEP_dom"/>
</dbReference>
<dbReference type="InterPro" id="IPR010920">
    <property type="entry name" value="LSM_dom_sf"/>
</dbReference>
<dbReference type="InterPro" id="IPR036388">
    <property type="entry name" value="WH-like_DNA-bd_sf"/>
</dbReference>
<feature type="transmembrane region" description="Helical" evidence="7">
    <location>
        <begin position="285"/>
        <end position="306"/>
    </location>
</feature>
<dbReference type="InterPro" id="IPR006686">
    <property type="entry name" value="MscS_channel_CS"/>
</dbReference>
<accession>A0A6B3NA60</accession>
<dbReference type="InterPro" id="IPR006685">
    <property type="entry name" value="MscS_channel_2nd"/>
</dbReference>
<dbReference type="InterPro" id="IPR049278">
    <property type="entry name" value="MS_channel_C"/>
</dbReference>
<protein>
    <submittedName>
        <fullName evidence="10">Mechanosensitive ion channel</fullName>
    </submittedName>
</protein>
<comment type="caution">
    <text evidence="10">The sequence shown here is derived from an EMBL/GenBank/DDBJ whole genome shotgun (WGS) entry which is preliminary data.</text>
</comment>
<dbReference type="Pfam" id="PF00610">
    <property type="entry name" value="DEP"/>
    <property type="match status" value="1"/>
</dbReference>
<evidence type="ECO:0000256" key="7">
    <source>
        <dbReference type="SAM" id="Phobius"/>
    </source>
</evidence>
<evidence type="ECO:0000313" key="10">
    <source>
        <dbReference type="EMBL" id="NER29979.1"/>
    </source>
</evidence>
<dbReference type="InterPro" id="IPR052702">
    <property type="entry name" value="MscS-like_channel"/>
</dbReference>
<dbReference type="Pfam" id="PF21082">
    <property type="entry name" value="MS_channel_3rd"/>
    <property type="match status" value="1"/>
</dbReference>
<dbReference type="Gene3D" id="3.30.70.100">
    <property type="match status" value="1"/>
</dbReference>
<feature type="transmembrane region" description="Helical" evidence="7">
    <location>
        <begin position="141"/>
        <end position="163"/>
    </location>
</feature>
<evidence type="ECO:0000256" key="6">
    <source>
        <dbReference type="ARBA" id="ARBA00023136"/>
    </source>
</evidence>
<dbReference type="InterPro" id="IPR011014">
    <property type="entry name" value="MscS_channel_TM-2"/>
</dbReference>
<dbReference type="InterPro" id="IPR036390">
    <property type="entry name" value="WH_DNA-bd_sf"/>
</dbReference>
<evidence type="ECO:0000259" key="9">
    <source>
        <dbReference type="PROSITE" id="PS50186"/>
    </source>
</evidence>
<dbReference type="Gene3D" id="1.10.10.10">
    <property type="entry name" value="Winged helix-like DNA-binding domain superfamily/Winged helix DNA-binding domain"/>
    <property type="match status" value="1"/>
</dbReference>
<evidence type="ECO:0000256" key="8">
    <source>
        <dbReference type="SAM" id="SignalP"/>
    </source>
</evidence>
<sequence>MNKKILIHFFLLLSLYLSVLAPAGAIFASTESTGKAPVMVDGTVILQVADSGEFTAVQRANFINSALEKKVQSGQPIQVEIAQQDGQITLRANNRYLLTVTKADVALDFGRQEQAEIWQQEIQESLDKARRERTPAYIGEALRLSIGVIGIAIAIHWGLSLFCRRLSRQRSKRLGSNSASNSSTIRPKQQFWFLGLSLLLLGMWGAVGFYLSELFPLTRIWRYRLTASFTKQTFELGSNSYSILDFLFLLVLSAGVWVLIRGFTQILKSRLLQLTGVDRGIQDTVALLVQYALTFLALLILLPIWGVDVSSLAILASLLGVGIGFGLQNIANNFISGLIITFERPIQAGDFIQVGELLGTVERIGTRSTEISTLDQVKIIVPNSRFLESEVVNWSHGNPVSRMRVPVGVAYGSNIKLVRQALLEAAKSHPDVLHHPSPQVWLQEFGDNSINFDLLVWICEPPKQFKLKSDLNYRIQASLEKHGLEIPFPQRDLHVKSPQIEQLTAKIDRWLELQTPAPVRLYYPNGSQAINHYQDTLVKSIEAESPNSDLDLLTEEIDLDSLIAQMRSAEGLQIKDRRYGLKTFRNCFVGSEAVKWFMLTQKATQIAAIQIGQLLIDRGIVHHVLDEHGFKDEFLFYRFYMDEVISNK</sequence>
<dbReference type="CDD" id="cd04371">
    <property type="entry name" value="DEP"/>
    <property type="match status" value="1"/>
</dbReference>
<dbReference type="SUPFAM" id="SSF82689">
    <property type="entry name" value="Mechanosensitive channel protein MscS (YggB), C-terminal domain"/>
    <property type="match status" value="1"/>
</dbReference>
<name>A0A6B3NA60_9CYAN</name>
<dbReference type="SMART" id="SM00049">
    <property type="entry name" value="DEP"/>
    <property type="match status" value="1"/>
</dbReference>
<feature type="transmembrane region" description="Helical" evidence="7">
    <location>
        <begin position="312"/>
        <end position="331"/>
    </location>
</feature>
<dbReference type="SUPFAM" id="SSF82861">
    <property type="entry name" value="Mechanosensitive channel protein MscS (YggB), transmembrane region"/>
    <property type="match status" value="1"/>
</dbReference>
<feature type="domain" description="DEP" evidence="9">
    <location>
        <begin position="568"/>
        <end position="641"/>
    </location>
</feature>
<evidence type="ECO:0000256" key="1">
    <source>
        <dbReference type="ARBA" id="ARBA00004651"/>
    </source>
</evidence>